<accession>A0A6B0VR94</accession>
<gene>
    <name evidence="2" type="ORF">GS429_14750</name>
</gene>
<dbReference type="EMBL" id="WUYX01000045">
    <property type="protein sequence ID" value="MXV63302.1"/>
    <property type="molecule type" value="Genomic_DNA"/>
</dbReference>
<evidence type="ECO:0000313" key="3">
    <source>
        <dbReference type="Proteomes" id="UP000434101"/>
    </source>
</evidence>
<dbReference type="Pfam" id="PF00582">
    <property type="entry name" value="Usp"/>
    <property type="match status" value="1"/>
</dbReference>
<sequence length="143" mass="15940">MYELLVPVDLDERRALSQAQWVASLPNAEESVAATILFVFESDTLEEIPEAVKQQTPSKQFVDSVRTAFRYLDDRGIDVDVVDRRFEPAETIWREAHGRGVQTIVLGGRKQSPVGEHAFGSVTQQLMLKSDIPVVVTGSPDSR</sequence>
<reference evidence="2 3" key="1">
    <citation type="submission" date="2020-01" db="EMBL/GenBank/DDBJ databases">
        <title>Natronorubrum sp. JWXQ-INN 674 isolated from Inner Mongolia Autonomous Region of China.</title>
        <authorList>
            <person name="Xue Q."/>
        </authorList>
    </citation>
    <scope>NUCLEOTIDE SEQUENCE [LARGE SCALE GENOMIC DNA]</scope>
    <source>
        <strain evidence="2 3">JWXQ-INN-674</strain>
    </source>
</reference>
<evidence type="ECO:0000313" key="2">
    <source>
        <dbReference type="EMBL" id="MXV63302.1"/>
    </source>
</evidence>
<dbReference type="PRINTS" id="PR01438">
    <property type="entry name" value="UNVRSLSTRESS"/>
</dbReference>
<dbReference type="SUPFAM" id="SSF52402">
    <property type="entry name" value="Adenine nucleotide alpha hydrolases-like"/>
    <property type="match status" value="1"/>
</dbReference>
<dbReference type="InterPro" id="IPR014729">
    <property type="entry name" value="Rossmann-like_a/b/a_fold"/>
</dbReference>
<dbReference type="Gene3D" id="3.40.50.620">
    <property type="entry name" value="HUPs"/>
    <property type="match status" value="1"/>
</dbReference>
<dbReference type="OrthoDB" id="281037at2157"/>
<dbReference type="Proteomes" id="UP000434101">
    <property type="component" value="Unassembled WGS sequence"/>
</dbReference>
<proteinExistence type="predicted"/>
<dbReference type="InterPro" id="IPR006015">
    <property type="entry name" value="Universal_stress_UspA"/>
</dbReference>
<dbReference type="InterPro" id="IPR006016">
    <property type="entry name" value="UspA"/>
</dbReference>
<dbReference type="RefSeq" id="WP_160066123.1">
    <property type="nucleotide sequence ID" value="NZ_WUYX01000045.1"/>
</dbReference>
<evidence type="ECO:0000259" key="1">
    <source>
        <dbReference type="Pfam" id="PF00582"/>
    </source>
</evidence>
<comment type="caution">
    <text evidence="2">The sequence shown here is derived from an EMBL/GenBank/DDBJ whole genome shotgun (WGS) entry which is preliminary data.</text>
</comment>
<name>A0A6B0VR94_9EURY</name>
<dbReference type="AlphaFoldDB" id="A0A6B0VR94"/>
<protein>
    <submittedName>
        <fullName evidence="2">Universal stress protein</fullName>
    </submittedName>
</protein>
<dbReference type="CDD" id="cd00293">
    <property type="entry name" value="USP-like"/>
    <property type="match status" value="1"/>
</dbReference>
<feature type="domain" description="UspA" evidence="1">
    <location>
        <begin position="4"/>
        <end position="137"/>
    </location>
</feature>
<keyword evidence="3" id="KW-1185">Reference proteome</keyword>
<organism evidence="2 3">
    <name type="scientific">Natronorubrum halalkaliphilum</name>
    <dbReference type="NCBI Taxonomy" id="2691917"/>
    <lineage>
        <taxon>Archaea</taxon>
        <taxon>Methanobacteriati</taxon>
        <taxon>Methanobacteriota</taxon>
        <taxon>Stenosarchaea group</taxon>
        <taxon>Halobacteria</taxon>
        <taxon>Halobacteriales</taxon>
        <taxon>Natrialbaceae</taxon>
        <taxon>Natronorubrum</taxon>
    </lineage>
</organism>